<dbReference type="AlphaFoldDB" id="A0A2D2LU27"/>
<dbReference type="SUPFAM" id="SSF53756">
    <property type="entry name" value="UDP-Glycosyltransferase/glycogen phosphorylase"/>
    <property type="match status" value="1"/>
</dbReference>
<dbReference type="GO" id="GO:0016757">
    <property type="term" value="F:glycosyltransferase activity"/>
    <property type="evidence" value="ECO:0007669"/>
    <property type="project" value="InterPro"/>
</dbReference>
<organism evidence="3 4">
    <name type="scientific">Faucicola osloensis</name>
    <name type="common">Moraxella osloensis</name>
    <dbReference type="NCBI Taxonomy" id="34062"/>
    <lineage>
        <taxon>Bacteria</taxon>
        <taxon>Pseudomonadati</taxon>
        <taxon>Pseudomonadota</taxon>
        <taxon>Gammaproteobacteria</taxon>
        <taxon>Moraxellales</taxon>
        <taxon>Moraxellaceae</taxon>
        <taxon>Faucicola</taxon>
    </lineage>
</organism>
<dbReference type="InterPro" id="IPR001296">
    <property type="entry name" value="Glyco_trans_1"/>
</dbReference>
<dbReference type="PANTHER" id="PTHR12526">
    <property type="entry name" value="GLYCOSYLTRANSFERASE"/>
    <property type="match status" value="1"/>
</dbReference>
<proteinExistence type="predicted"/>
<evidence type="ECO:0000313" key="4">
    <source>
        <dbReference type="Proteomes" id="UP000229340"/>
    </source>
</evidence>
<gene>
    <name evidence="3" type="ORF">NP7_04245</name>
</gene>
<dbReference type="Pfam" id="PF13439">
    <property type="entry name" value="Glyco_transf_4"/>
    <property type="match status" value="1"/>
</dbReference>
<reference evidence="4" key="1">
    <citation type="submission" date="2017-11" db="EMBL/GenBank/DDBJ databases">
        <title>Complete genome sequence of Moraxella osloensis NP7 isolated from human skin.</title>
        <authorList>
            <person name="Lee K."/>
            <person name="Lim J.Y."/>
            <person name="Hwang I."/>
        </authorList>
    </citation>
    <scope>NUCLEOTIDE SEQUENCE [LARGE SCALE GENOMIC DNA]</scope>
    <source>
        <strain evidence="4">NP7</strain>
    </source>
</reference>
<dbReference type="Proteomes" id="UP000229340">
    <property type="component" value="Chromosome"/>
</dbReference>
<dbReference type="EMBL" id="CP024443">
    <property type="protein sequence ID" value="ATR78531.1"/>
    <property type="molecule type" value="Genomic_DNA"/>
</dbReference>
<dbReference type="GO" id="GO:1901135">
    <property type="term" value="P:carbohydrate derivative metabolic process"/>
    <property type="evidence" value="ECO:0007669"/>
    <property type="project" value="UniProtKB-ARBA"/>
</dbReference>
<dbReference type="Pfam" id="PF00534">
    <property type="entry name" value="Glycos_transf_1"/>
    <property type="match status" value="1"/>
</dbReference>
<dbReference type="PANTHER" id="PTHR12526:SF630">
    <property type="entry name" value="GLYCOSYLTRANSFERASE"/>
    <property type="match status" value="1"/>
</dbReference>
<protein>
    <submittedName>
        <fullName evidence="3">Glycosyltransferase family 1 protein</fullName>
    </submittedName>
</protein>
<name>A0A2D2LU27_FAUOS</name>
<dbReference type="RefSeq" id="WP_100269821.1">
    <property type="nucleotide sequence ID" value="NZ_CP024443.1"/>
</dbReference>
<evidence type="ECO:0000259" key="1">
    <source>
        <dbReference type="Pfam" id="PF00534"/>
    </source>
</evidence>
<evidence type="ECO:0000259" key="2">
    <source>
        <dbReference type="Pfam" id="PF13439"/>
    </source>
</evidence>
<feature type="domain" description="Glycosyl transferase family 1" evidence="1">
    <location>
        <begin position="178"/>
        <end position="336"/>
    </location>
</feature>
<dbReference type="InterPro" id="IPR028098">
    <property type="entry name" value="Glyco_trans_4-like_N"/>
</dbReference>
<feature type="domain" description="Glycosyltransferase subfamily 4-like N-terminal" evidence="2">
    <location>
        <begin position="69"/>
        <end position="171"/>
    </location>
</feature>
<evidence type="ECO:0000313" key="3">
    <source>
        <dbReference type="EMBL" id="ATR78531.1"/>
    </source>
</evidence>
<dbReference type="Gene3D" id="3.40.50.2000">
    <property type="entry name" value="Glycogen Phosphorylase B"/>
    <property type="match status" value="2"/>
</dbReference>
<accession>A0A2D2LU27</accession>
<keyword evidence="3" id="KW-0808">Transferase</keyword>
<dbReference type="CDD" id="cd03801">
    <property type="entry name" value="GT4_PimA-like"/>
    <property type="match status" value="1"/>
</dbReference>
<sequence>MKKIRVLHFVTGGFSGATSVAVDIITGHQAYSDIESLLVLRQKKTTTSEKLASLEKKGINYQLVINSPHFATSKQLQQIIKEWQPDILVAHGFPEHIIGRAAGKKANVPHMVQVEHNSKERYTFIKLWQTRHLSQFTDSVVAVSKGVAQVLNKQQLKAPIIAIHNGIDPARFDNQPLPIQWRPDDIIMVARFAKSKDHATLIEALNLLKQKNITPTLTLVGSGKTSYQNLANNLVKKYGLSEQVTLINHSNEIPQLLERHKIFVMSSRFEGLNLSVIEAMAAGCLVIGSDAVGVNELIEHKKDGLIFSIGDAQTLANQLESVLTNPLNFETMTIKARQKALCYYTKSRMLKDYYDVFTEIMNR</sequence>